<evidence type="ECO:0000313" key="1">
    <source>
        <dbReference type="EMBL" id="AZI21150.1"/>
    </source>
</evidence>
<protein>
    <submittedName>
        <fullName evidence="1">GLPGLI family protein</fullName>
    </submittedName>
</protein>
<dbReference type="NCBIfam" id="TIGR01200">
    <property type="entry name" value="GLPGLI"/>
    <property type="match status" value="1"/>
</dbReference>
<dbReference type="AlphaFoldDB" id="A0A3G8WJ05"/>
<dbReference type="Proteomes" id="UP000282297">
    <property type="component" value="Chromosome"/>
</dbReference>
<evidence type="ECO:0000313" key="2">
    <source>
        <dbReference type="Proteomes" id="UP000282297"/>
    </source>
</evidence>
<name>A0A3G8WJ05_9FLAO</name>
<organism evidence="1 2">
    <name type="scientific">Chryseobacterium taklimakanense</name>
    <dbReference type="NCBI Taxonomy" id="536441"/>
    <lineage>
        <taxon>Bacteria</taxon>
        <taxon>Pseudomonadati</taxon>
        <taxon>Bacteroidota</taxon>
        <taxon>Flavobacteriia</taxon>
        <taxon>Flavobacteriales</taxon>
        <taxon>Weeksellaceae</taxon>
        <taxon>Chryseobacterium group</taxon>
        <taxon>Chryseobacterium</taxon>
    </lineage>
</organism>
<dbReference type="RefSeq" id="WP_124785284.1">
    <property type="nucleotide sequence ID" value="NZ_CP034171.1"/>
</dbReference>
<proteinExistence type="predicted"/>
<reference evidence="2" key="1">
    <citation type="submission" date="2018-11" db="EMBL/GenBank/DDBJ databases">
        <title>Proposal to divide the Flavobacteriaceae and reorganize its genera based on Amino Acid Identity values calculated from whole genome sequences.</title>
        <authorList>
            <person name="Nicholson A.C."/>
            <person name="Gulvik C.A."/>
            <person name="Whitney A.M."/>
            <person name="Humrighouse B.W."/>
            <person name="Bell M."/>
            <person name="Holmes B."/>
            <person name="Steigerwalt A.B."/>
            <person name="Villarma A."/>
            <person name="Sheth M."/>
            <person name="Batra D."/>
            <person name="Pryor J."/>
            <person name="Bernardet J.-F."/>
            <person name="Hugo C."/>
            <person name="Kampfer P."/>
            <person name="Newman J.D."/>
            <person name="McQuiston J.R."/>
        </authorList>
    </citation>
    <scope>NUCLEOTIDE SEQUENCE [LARGE SCALE GENOMIC DNA]</scope>
    <source>
        <strain evidence="2">H4753</strain>
    </source>
</reference>
<sequence>MINRFFFLLLFFPFIVFAQQKQLGSILSEYRYKLSYQMDSTNTSSIREEMFLLQKGKAYSLFMSENSYIRDSLMSIQPERIDAGSLQHLLGQMPKTAFTYRILKSVDNDKVYYYDKIVTKPFKYEESPSYNWNITGEKQMINGINCIVAEGSYANFLAIKIYRLIQDFYRLIETSKTVN</sequence>
<dbReference type="InterPro" id="IPR005901">
    <property type="entry name" value="GLPGLI"/>
</dbReference>
<accession>A0A3G8WJ05</accession>
<dbReference type="EMBL" id="CP034171">
    <property type="protein sequence ID" value="AZI21150.1"/>
    <property type="molecule type" value="Genomic_DNA"/>
</dbReference>
<gene>
    <name evidence="1" type="ORF">EIH08_10985</name>
</gene>